<reference evidence="4" key="1">
    <citation type="journal article" date="2019" name="Int. J. Syst. Evol. Microbiol.">
        <title>The Global Catalogue of Microorganisms (GCM) 10K type strain sequencing project: providing services to taxonomists for standard genome sequencing and annotation.</title>
        <authorList>
            <consortium name="The Broad Institute Genomics Platform"/>
            <consortium name="The Broad Institute Genome Sequencing Center for Infectious Disease"/>
            <person name="Wu L."/>
            <person name="Ma J."/>
        </authorList>
    </citation>
    <scope>NUCLEOTIDE SEQUENCE [LARGE SCALE GENOMIC DNA]</scope>
    <source>
        <strain evidence="4">CGMCC 4.7289</strain>
    </source>
</reference>
<dbReference type="InterPro" id="IPR020843">
    <property type="entry name" value="ER"/>
</dbReference>
<dbReference type="Gene3D" id="3.40.50.720">
    <property type="entry name" value="NAD(P)-binding Rossmann-like Domain"/>
    <property type="match status" value="1"/>
</dbReference>
<dbReference type="CDD" id="cd05289">
    <property type="entry name" value="MDR_like_2"/>
    <property type="match status" value="1"/>
</dbReference>
<gene>
    <name evidence="3" type="ORF">ACFOZ4_35825</name>
</gene>
<keyword evidence="1" id="KW-0521">NADP</keyword>
<dbReference type="Pfam" id="PF08240">
    <property type="entry name" value="ADH_N"/>
    <property type="match status" value="1"/>
</dbReference>
<dbReference type="PANTHER" id="PTHR44154">
    <property type="entry name" value="QUINONE OXIDOREDUCTASE"/>
    <property type="match status" value="1"/>
</dbReference>
<proteinExistence type="predicted"/>
<evidence type="ECO:0000313" key="4">
    <source>
        <dbReference type="Proteomes" id="UP001595816"/>
    </source>
</evidence>
<dbReference type="InterPro" id="IPR013154">
    <property type="entry name" value="ADH-like_N"/>
</dbReference>
<dbReference type="InterPro" id="IPR011032">
    <property type="entry name" value="GroES-like_sf"/>
</dbReference>
<keyword evidence="3" id="KW-0560">Oxidoreductase</keyword>
<dbReference type="SMART" id="SM00829">
    <property type="entry name" value="PKS_ER"/>
    <property type="match status" value="1"/>
</dbReference>
<evidence type="ECO:0000259" key="2">
    <source>
        <dbReference type="SMART" id="SM00829"/>
    </source>
</evidence>
<protein>
    <submittedName>
        <fullName evidence="3">NADP-dependent oxidoreductase</fullName>
        <ecNumber evidence="3">1.-.-.-</ecNumber>
    </submittedName>
</protein>
<dbReference type="SUPFAM" id="SSF51735">
    <property type="entry name" value="NAD(P)-binding Rossmann-fold domains"/>
    <property type="match status" value="1"/>
</dbReference>
<accession>A0ABV8LY70</accession>
<sequence length="308" mass="31188">MRAVTVTSPQGLDSIEIAELPVPQPGPGQLRVRVRASAVHPADLAAANGAFAHLTPPGVQRVLGWDLAGTVEAVGSGVQRFQPGDEVVGLTFWLAAGAGVQAEVALVDEASAVHAPVGVDPALAATLPLNALTAADALDLAALPSGATLAVFGAAGAVGGFAIQLAAARGLRVLGVASAQDEQLVRDYGATWFVDRSTQPAARIRDLVGAGVDGVYDPALAGAEALAAVRDGGVYVNGYPVAPESQRGIRTEGVQVAADGVRLAELVELVESGRLRLRLADTYPLAEAATAYKRLAEGGVRGGVVLLP</sequence>
<feature type="domain" description="Enoyl reductase (ER)" evidence="2">
    <location>
        <begin position="11"/>
        <end position="306"/>
    </location>
</feature>
<organism evidence="3 4">
    <name type="scientific">Hamadaea flava</name>
    <dbReference type="NCBI Taxonomy" id="1742688"/>
    <lineage>
        <taxon>Bacteria</taxon>
        <taxon>Bacillati</taxon>
        <taxon>Actinomycetota</taxon>
        <taxon>Actinomycetes</taxon>
        <taxon>Micromonosporales</taxon>
        <taxon>Micromonosporaceae</taxon>
        <taxon>Hamadaea</taxon>
    </lineage>
</organism>
<dbReference type="GO" id="GO:0016491">
    <property type="term" value="F:oxidoreductase activity"/>
    <property type="evidence" value="ECO:0007669"/>
    <property type="project" value="UniProtKB-KW"/>
</dbReference>
<evidence type="ECO:0000256" key="1">
    <source>
        <dbReference type="ARBA" id="ARBA00022857"/>
    </source>
</evidence>
<comment type="caution">
    <text evidence="3">The sequence shown here is derived from an EMBL/GenBank/DDBJ whole genome shotgun (WGS) entry which is preliminary data.</text>
</comment>
<dbReference type="Pfam" id="PF13602">
    <property type="entry name" value="ADH_zinc_N_2"/>
    <property type="match status" value="1"/>
</dbReference>
<dbReference type="PANTHER" id="PTHR44154:SF1">
    <property type="entry name" value="QUINONE OXIDOREDUCTASE"/>
    <property type="match status" value="1"/>
</dbReference>
<dbReference type="SUPFAM" id="SSF50129">
    <property type="entry name" value="GroES-like"/>
    <property type="match status" value="1"/>
</dbReference>
<dbReference type="InterPro" id="IPR036291">
    <property type="entry name" value="NAD(P)-bd_dom_sf"/>
</dbReference>
<dbReference type="EC" id="1.-.-.-" evidence="3"/>
<dbReference type="EMBL" id="JBHSAY010000028">
    <property type="protein sequence ID" value="MFC4136005.1"/>
    <property type="molecule type" value="Genomic_DNA"/>
</dbReference>
<dbReference type="RefSeq" id="WP_253762586.1">
    <property type="nucleotide sequence ID" value="NZ_JAMZDZ010000001.1"/>
</dbReference>
<evidence type="ECO:0000313" key="3">
    <source>
        <dbReference type="EMBL" id="MFC4136005.1"/>
    </source>
</evidence>
<keyword evidence="4" id="KW-1185">Reference proteome</keyword>
<dbReference type="Proteomes" id="UP001595816">
    <property type="component" value="Unassembled WGS sequence"/>
</dbReference>
<name>A0ABV8LY70_9ACTN</name>
<dbReference type="InterPro" id="IPR051603">
    <property type="entry name" value="Zinc-ADH_QOR/CCCR"/>
</dbReference>
<dbReference type="Gene3D" id="3.90.180.10">
    <property type="entry name" value="Medium-chain alcohol dehydrogenases, catalytic domain"/>
    <property type="match status" value="1"/>
</dbReference>